<name>A0A834X1F3_9FABA</name>
<protein>
    <submittedName>
        <fullName evidence="2">Uncharacterized protein</fullName>
    </submittedName>
</protein>
<accession>A0A834X1F3</accession>
<feature type="compositionally biased region" description="Basic and acidic residues" evidence="1">
    <location>
        <begin position="30"/>
        <end position="54"/>
    </location>
</feature>
<dbReference type="EMBL" id="JAAIUW010000004">
    <property type="protein sequence ID" value="KAF7835812.1"/>
    <property type="molecule type" value="Genomic_DNA"/>
</dbReference>
<feature type="region of interest" description="Disordered" evidence="1">
    <location>
        <begin position="1"/>
        <end position="54"/>
    </location>
</feature>
<evidence type="ECO:0000313" key="3">
    <source>
        <dbReference type="Proteomes" id="UP000634136"/>
    </source>
</evidence>
<gene>
    <name evidence="2" type="ORF">G2W53_010671</name>
</gene>
<feature type="compositionally biased region" description="Acidic residues" evidence="1">
    <location>
        <begin position="18"/>
        <end position="29"/>
    </location>
</feature>
<evidence type="ECO:0000256" key="1">
    <source>
        <dbReference type="SAM" id="MobiDB-lite"/>
    </source>
</evidence>
<sequence>MRLVTLGEEEASRAENEAVNEETHEDGEEEASRAENGEMREQIDEWREEGTEKK</sequence>
<proteinExistence type="predicted"/>
<keyword evidence="3" id="KW-1185">Reference proteome</keyword>
<comment type="caution">
    <text evidence="2">The sequence shown here is derived from an EMBL/GenBank/DDBJ whole genome shotgun (WGS) entry which is preliminary data.</text>
</comment>
<dbReference type="Proteomes" id="UP000634136">
    <property type="component" value="Unassembled WGS sequence"/>
</dbReference>
<evidence type="ECO:0000313" key="2">
    <source>
        <dbReference type="EMBL" id="KAF7835812.1"/>
    </source>
</evidence>
<dbReference type="AlphaFoldDB" id="A0A834X1F3"/>
<organism evidence="2 3">
    <name type="scientific">Senna tora</name>
    <dbReference type="NCBI Taxonomy" id="362788"/>
    <lineage>
        <taxon>Eukaryota</taxon>
        <taxon>Viridiplantae</taxon>
        <taxon>Streptophyta</taxon>
        <taxon>Embryophyta</taxon>
        <taxon>Tracheophyta</taxon>
        <taxon>Spermatophyta</taxon>
        <taxon>Magnoliopsida</taxon>
        <taxon>eudicotyledons</taxon>
        <taxon>Gunneridae</taxon>
        <taxon>Pentapetalae</taxon>
        <taxon>rosids</taxon>
        <taxon>fabids</taxon>
        <taxon>Fabales</taxon>
        <taxon>Fabaceae</taxon>
        <taxon>Caesalpinioideae</taxon>
        <taxon>Cassia clade</taxon>
        <taxon>Senna</taxon>
    </lineage>
</organism>
<reference evidence="2" key="1">
    <citation type="submission" date="2020-09" db="EMBL/GenBank/DDBJ databases">
        <title>Genome-Enabled Discovery of Anthraquinone Biosynthesis in Senna tora.</title>
        <authorList>
            <person name="Kang S.-H."/>
            <person name="Pandey R.P."/>
            <person name="Lee C.-M."/>
            <person name="Sim J.-S."/>
            <person name="Jeong J.-T."/>
            <person name="Choi B.-S."/>
            <person name="Jung M."/>
            <person name="Ginzburg D."/>
            <person name="Zhao K."/>
            <person name="Won S.Y."/>
            <person name="Oh T.-J."/>
            <person name="Yu Y."/>
            <person name="Kim N.-H."/>
            <person name="Lee O.R."/>
            <person name="Lee T.-H."/>
            <person name="Bashyal P."/>
            <person name="Kim T.-S."/>
            <person name="Lee W.-H."/>
            <person name="Kawkins C."/>
            <person name="Kim C.-K."/>
            <person name="Kim J.S."/>
            <person name="Ahn B.O."/>
            <person name="Rhee S.Y."/>
            <person name="Sohng J.K."/>
        </authorList>
    </citation>
    <scope>NUCLEOTIDE SEQUENCE</scope>
    <source>
        <tissue evidence="2">Leaf</tissue>
    </source>
</reference>